<dbReference type="RefSeq" id="WP_110128320.1">
    <property type="nucleotide sequence ID" value="NZ_QHLY01000012.1"/>
</dbReference>
<dbReference type="InterPro" id="IPR055259">
    <property type="entry name" value="YkvP/CgeB_Glyco_trans-like"/>
</dbReference>
<reference evidence="2 3" key="1">
    <citation type="submission" date="2018-05" db="EMBL/GenBank/DDBJ databases">
        <title>Genetic diversity of glacier-inhabiting Cryobacterium bacteria in China and description of Cryobacterium mengkeensis sp. nov. and Arthrobacter glacialis sp. nov.</title>
        <authorList>
            <person name="Liu Q."/>
            <person name="Xin Y.-H."/>
        </authorList>
    </citation>
    <scope>NUCLEOTIDE SEQUENCE [LARGE SCALE GENOMIC DNA]</scope>
    <source>
        <strain evidence="2 3">SK-1</strain>
    </source>
</reference>
<proteinExistence type="predicted"/>
<evidence type="ECO:0000313" key="3">
    <source>
        <dbReference type="Proteomes" id="UP000246722"/>
    </source>
</evidence>
<keyword evidence="3" id="KW-1185">Reference proteome</keyword>
<sequence>MVGEMDKRIVFISHTHAGGFFKVGSHHLARELSIRGYNVAHISTPFSTAHAVLGKGADGREAQSLLGALRDEHGVLQLVPRTMLPARLSTSRYLKNALGDIGFLGARFMLVDQPLMSAGPLTRFADTVVYRPTDLYLDGAAAAKQRALLRLASGVIATSDEVLQALPLDRQIPRMTIENGVEFGRFAVSPAAGRSGAVYVGALDDRFDWDAVRQFALAAPDAPVRLAGPVDSAPSDLPPNVALLGSVPYSEVPSLLAQARVGLLPLSDSPSNRGRSPMKLFEYLAAGLLVVSKETPVIAARNLPGVKTYRTAEEGARIYATEHRRDGTNAAGVEAARLQDWSAKADAVEKFCLSL</sequence>
<comment type="caution">
    <text evidence="2">The sequence shown here is derived from an EMBL/GenBank/DDBJ whole genome shotgun (WGS) entry which is preliminary data.</text>
</comment>
<gene>
    <name evidence="2" type="ORF">CTB96_18990</name>
</gene>
<organism evidence="2 3">
    <name type="scientific">Cryobacterium arcticum</name>
    <dbReference type="NCBI Taxonomy" id="670052"/>
    <lineage>
        <taxon>Bacteria</taxon>
        <taxon>Bacillati</taxon>
        <taxon>Actinomycetota</taxon>
        <taxon>Actinomycetes</taxon>
        <taxon>Micrococcales</taxon>
        <taxon>Microbacteriaceae</taxon>
        <taxon>Cryobacterium</taxon>
    </lineage>
</organism>
<dbReference type="SUPFAM" id="SSF53756">
    <property type="entry name" value="UDP-Glycosyltransferase/glycogen phosphorylase"/>
    <property type="match status" value="1"/>
</dbReference>
<feature type="domain" description="Spore protein YkvP/CgeB glycosyl transferase-like" evidence="1">
    <location>
        <begin position="218"/>
        <end position="298"/>
    </location>
</feature>
<accession>A0A317ZU29</accession>
<protein>
    <recommendedName>
        <fullName evidence="1">Spore protein YkvP/CgeB glycosyl transferase-like domain-containing protein</fullName>
    </recommendedName>
</protein>
<name>A0A317ZU29_9MICO</name>
<dbReference type="Pfam" id="PF13524">
    <property type="entry name" value="Glyco_trans_1_2"/>
    <property type="match status" value="1"/>
</dbReference>
<dbReference type="Gene3D" id="3.40.50.11010">
    <property type="match status" value="1"/>
</dbReference>
<evidence type="ECO:0000259" key="1">
    <source>
        <dbReference type="Pfam" id="PF13524"/>
    </source>
</evidence>
<dbReference type="EMBL" id="QHLY01000012">
    <property type="protein sequence ID" value="PXA68669.1"/>
    <property type="molecule type" value="Genomic_DNA"/>
</dbReference>
<dbReference type="Proteomes" id="UP000246722">
    <property type="component" value="Unassembled WGS sequence"/>
</dbReference>
<evidence type="ECO:0000313" key="2">
    <source>
        <dbReference type="EMBL" id="PXA68669.1"/>
    </source>
</evidence>
<dbReference type="AlphaFoldDB" id="A0A317ZU29"/>
<dbReference type="Gene3D" id="3.40.50.2000">
    <property type="entry name" value="Glycogen Phosphorylase B"/>
    <property type="match status" value="1"/>
</dbReference>